<dbReference type="EnsemblMetazoa" id="AALFPA23_009467.R13013">
    <property type="protein sequence ID" value="AALFPA23_009467.P13013"/>
    <property type="gene ID" value="AALFPA23_009467"/>
</dbReference>
<evidence type="ECO:0000256" key="2">
    <source>
        <dbReference type="ARBA" id="ARBA00023125"/>
    </source>
</evidence>
<feature type="region of interest" description="Disordered" evidence="3">
    <location>
        <begin position="614"/>
        <end position="639"/>
    </location>
</feature>
<sequence length="790" mass="89782">MAPLRKQISRKQYSEETIKRCLQVIASGKTVYAGCKQFGIPMSTIRYRMSGLWKEKYKPGPESVLTKSEEQKIVRWLGDMQDRGFPVSRRTLRFKVSEFLSSDPSRITPFRNNQPGRKWLIGFMRRNPGFSFRTPEAVSSAGGRVTEKDIRGWFQMIEKWLTENHMREILNDPGRVFNGDETSFYLHPKTKEVIARTGSRNVYEVEQAAGKQNVTVMFSFGAAGVKVTPHVILPGKRLRKEVVQGFPPDYGIGQSDRGWMDTHNFREYINKTFHPFLVKQGVQFPVILFVDGHASHNSLEVADLCQSLGIVLISLYPNTTHITQPADVAVFKPLKSEYRQYVEAWKVENPACVLTLPHFGGVLSKAVETGITTKTIKNGFRACGLQPFDPNAVDYSKCIAKSKAAILESSGTSDCMESSAVSQGLFTVPADQFAEQSCSEVQTGSPTVPHAIFAEEAEHSTEQRCNDDRTVPISIDRIVEAYDMIGPNMVVRIEGDVNQLSREERLIRFFYREFIRPHINFHGEPTKESHTTSVFELDHDTVCNTESTDNYDSMPMEIDISNCEIINVEEIGGCYEDLSKSGELLTVEPSEATSYQAHGITDYADFDECDDSIEHEIDEPNGENSSQSNKIEQDAESDNNGGTIFRNTALLFCIDAIIYLLLSGEKSCPSPDDVLQDATNHQKVIVRRRLSSILKLPPTPRRSGKHRNYVKQYQPVLTAGERLVEIRKKEEQKVQMELQKKRKAIERQEAKQKREELKRAKMEERERKKKEGKQKKPSKKDRKEHVMIRN</sequence>
<feature type="domain" description="HTH CENPB-type" evidence="4">
    <location>
        <begin position="57"/>
        <end position="133"/>
    </location>
</feature>
<keyword evidence="6" id="KW-1185">Reference proteome</keyword>
<feature type="compositionally biased region" description="Basic and acidic residues" evidence="3">
    <location>
        <begin position="745"/>
        <end position="766"/>
    </location>
</feature>
<reference evidence="6" key="1">
    <citation type="journal article" date="2015" name="Proc. Natl. Acad. Sci. U.S.A.">
        <title>Genome sequence of the Asian Tiger mosquito, Aedes albopictus, reveals insights into its biology, genetics, and evolution.</title>
        <authorList>
            <person name="Chen X.G."/>
            <person name="Jiang X."/>
            <person name="Gu J."/>
            <person name="Xu M."/>
            <person name="Wu Y."/>
            <person name="Deng Y."/>
            <person name="Zhang C."/>
            <person name="Bonizzoni M."/>
            <person name="Dermauw W."/>
            <person name="Vontas J."/>
            <person name="Armbruster P."/>
            <person name="Huang X."/>
            <person name="Yang Y."/>
            <person name="Zhang H."/>
            <person name="He W."/>
            <person name="Peng H."/>
            <person name="Liu Y."/>
            <person name="Wu K."/>
            <person name="Chen J."/>
            <person name="Lirakis M."/>
            <person name="Topalis P."/>
            <person name="Van Leeuwen T."/>
            <person name="Hall A.B."/>
            <person name="Jiang X."/>
            <person name="Thorpe C."/>
            <person name="Mueller R.L."/>
            <person name="Sun C."/>
            <person name="Waterhouse R.M."/>
            <person name="Yan G."/>
            <person name="Tu Z.J."/>
            <person name="Fang X."/>
            <person name="James A.A."/>
        </authorList>
    </citation>
    <scope>NUCLEOTIDE SEQUENCE [LARGE SCALE GENOMIC DNA]</scope>
    <source>
        <strain evidence="6">Foshan</strain>
    </source>
</reference>
<dbReference type="SUPFAM" id="SSF46689">
    <property type="entry name" value="Homeodomain-like"/>
    <property type="match status" value="1"/>
</dbReference>
<dbReference type="PANTHER" id="PTHR19303">
    <property type="entry name" value="TRANSPOSON"/>
    <property type="match status" value="1"/>
</dbReference>
<dbReference type="Pfam" id="PF03221">
    <property type="entry name" value="HTH_Tnp_Tc5"/>
    <property type="match status" value="1"/>
</dbReference>
<organism evidence="5 6">
    <name type="scientific">Aedes albopictus</name>
    <name type="common">Asian tiger mosquito</name>
    <name type="synonym">Stegomyia albopicta</name>
    <dbReference type="NCBI Taxonomy" id="7160"/>
    <lineage>
        <taxon>Eukaryota</taxon>
        <taxon>Metazoa</taxon>
        <taxon>Ecdysozoa</taxon>
        <taxon>Arthropoda</taxon>
        <taxon>Hexapoda</taxon>
        <taxon>Insecta</taxon>
        <taxon>Pterygota</taxon>
        <taxon>Neoptera</taxon>
        <taxon>Endopterygota</taxon>
        <taxon>Diptera</taxon>
        <taxon>Nematocera</taxon>
        <taxon>Culicoidea</taxon>
        <taxon>Culicidae</taxon>
        <taxon>Culicinae</taxon>
        <taxon>Aedini</taxon>
        <taxon>Aedes</taxon>
        <taxon>Stegomyia</taxon>
    </lineage>
</organism>
<accession>A0ABM1YIG5</accession>
<keyword evidence="2" id="KW-0238">DNA-binding</keyword>
<reference evidence="5" key="2">
    <citation type="submission" date="2025-05" db="UniProtKB">
        <authorList>
            <consortium name="EnsemblMetazoa"/>
        </authorList>
    </citation>
    <scope>IDENTIFICATION</scope>
    <source>
        <strain evidence="5">Foshan</strain>
    </source>
</reference>
<dbReference type="Pfam" id="PF03184">
    <property type="entry name" value="DDE_1"/>
    <property type="match status" value="1"/>
</dbReference>
<name>A0ABM1YIG5_AEDAL</name>
<dbReference type="InterPro" id="IPR050863">
    <property type="entry name" value="CenT-Element_Derived"/>
</dbReference>
<dbReference type="InterPro" id="IPR009057">
    <property type="entry name" value="Homeodomain-like_sf"/>
</dbReference>
<evidence type="ECO:0000256" key="3">
    <source>
        <dbReference type="SAM" id="MobiDB-lite"/>
    </source>
</evidence>
<dbReference type="Gene3D" id="3.30.420.10">
    <property type="entry name" value="Ribonuclease H-like superfamily/Ribonuclease H"/>
    <property type="match status" value="1"/>
</dbReference>
<dbReference type="SMART" id="SM00674">
    <property type="entry name" value="CENPB"/>
    <property type="match status" value="1"/>
</dbReference>
<evidence type="ECO:0000313" key="5">
    <source>
        <dbReference type="EnsemblMetazoa" id="AALFPA23_009467.P13013"/>
    </source>
</evidence>
<comment type="subcellular location">
    <subcellularLocation>
        <location evidence="1">Nucleus</location>
    </subcellularLocation>
</comment>
<feature type="region of interest" description="Disordered" evidence="3">
    <location>
        <begin position="739"/>
        <end position="790"/>
    </location>
</feature>
<evidence type="ECO:0000256" key="1">
    <source>
        <dbReference type="ARBA" id="ARBA00004123"/>
    </source>
</evidence>
<dbReference type="Proteomes" id="UP000069940">
    <property type="component" value="Unassembled WGS sequence"/>
</dbReference>
<dbReference type="PANTHER" id="PTHR19303:SF74">
    <property type="entry name" value="POGO TRANSPOSABLE ELEMENT WITH KRAB DOMAIN"/>
    <property type="match status" value="1"/>
</dbReference>
<feature type="compositionally biased region" description="Basic residues" evidence="3">
    <location>
        <begin position="767"/>
        <end position="780"/>
    </location>
</feature>
<proteinExistence type="predicted"/>
<evidence type="ECO:0000259" key="4">
    <source>
        <dbReference type="PROSITE" id="PS51253"/>
    </source>
</evidence>
<dbReference type="InterPro" id="IPR004875">
    <property type="entry name" value="DDE_SF_endonuclease_dom"/>
</dbReference>
<dbReference type="InterPro" id="IPR006600">
    <property type="entry name" value="HTH_CenpB_DNA-bd_dom"/>
</dbReference>
<dbReference type="RefSeq" id="XP_062699651.1">
    <property type="nucleotide sequence ID" value="XM_062843667.1"/>
</dbReference>
<feature type="compositionally biased region" description="Basic and acidic residues" evidence="3">
    <location>
        <begin position="781"/>
        <end position="790"/>
    </location>
</feature>
<dbReference type="InterPro" id="IPR036397">
    <property type="entry name" value="RNaseH_sf"/>
</dbReference>
<dbReference type="GeneID" id="115262239"/>
<evidence type="ECO:0000313" key="6">
    <source>
        <dbReference type="Proteomes" id="UP000069940"/>
    </source>
</evidence>
<protein>
    <recommendedName>
        <fullName evidence="4">HTH CENPB-type domain-containing protein</fullName>
    </recommendedName>
</protein>
<dbReference type="PROSITE" id="PS51253">
    <property type="entry name" value="HTH_CENPB"/>
    <property type="match status" value="1"/>
</dbReference>